<dbReference type="InterPro" id="IPR012999">
    <property type="entry name" value="Pyr_OxRdtase_I_AS"/>
</dbReference>
<dbReference type="InterPro" id="IPR023753">
    <property type="entry name" value="FAD/NAD-binding_dom"/>
</dbReference>
<keyword evidence="13" id="KW-0676">Redox-active center</keyword>
<dbReference type="GO" id="GO:0016152">
    <property type="term" value="F:mercury (II) reductase (NADP+) activity"/>
    <property type="evidence" value="ECO:0007669"/>
    <property type="project" value="UniProtKB-EC"/>
</dbReference>
<dbReference type="InterPro" id="IPR036188">
    <property type="entry name" value="FAD/NAD-bd_sf"/>
</dbReference>
<evidence type="ECO:0000256" key="10">
    <source>
        <dbReference type="ARBA" id="ARBA00022914"/>
    </source>
</evidence>
<dbReference type="InterPro" id="IPR004099">
    <property type="entry name" value="Pyr_nucl-diS_OxRdtase_dimer"/>
</dbReference>
<evidence type="ECO:0000313" key="19">
    <source>
        <dbReference type="EMBL" id="MBC3538310.1"/>
    </source>
</evidence>
<protein>
    <recommendedName>
        <fullName evidence="4 16">Mercuric reductase</fullName>
        <ecNumber evidence="3 16">1.16.1.1</ecNumber>
    </recommendedName>
    <alternativeName>
        <fullName evidence="14 16">Hg(II) reductase</fullName>
    </alternativeName>
</protein>
<dbReference type="PROSITE" id="PS50846">
    <property type="entry name" value="HMA_2"/>
    <property type="match status" value="1"/>
</dbReference>
<keyword evidence="6 16" id="KW-0285">Flavoprotein</keyword>
<dbReference type="NCBIfam" id="TIGR02053">
    <property type="entry name" value="MerA"/>
    <property type="match status" value="1"/>
</dbReference>
<evidence type="ECO:0000256" key="14">
    <source>
        <dbReference type="ARBA" id="ARBA00031725"/>
    </source>
</evidence>
<evidence type="ECO:0000256" key="5">
    <source>
        <dbReference type="ARBA" id="ARBA00022466"/>
    </source>
</evidence>
<evidence type="ECO:0000256" key="6">
    <source>
        <dbReference type="ARBA" id="ARBA00022630"/>
    </source>
</evidence>
<dbReference type="InterPro" id="IPR016156">
    <property type="entry name" value="FAD/NAD-linked_Rdtase_dimer_sf"/>
</dbReference>
<dbReference type="Gene3D" id="3.30.390.30">
    <property type="match status" value="1"/>
</dbReference>
<organism evidence="19 20">
    <name type="scientific">Rufibacter sediminis</name>
    <dbReference type="NCBI Taxonomy" id="2762756"/>
    <lineage>
        <taxon>Bacteria</taxon>
        <taxon>Pseudomonadati</taxon>
        <taxon>Bacteroidota</taxon>
        <taxon>Cytophagia</taxon>
        <taxon>Cytophagales</taxon>
        <taxon>Hymenobacteraceae</taxon>
        <taxon>Rufibacter</taxon>
    </lineage>
</organism>
<dbReference type="CDD" id="cd00371">
    <property type="entry name" value="HMA"/>
    <property type="match status" value="1"/>
</dbReference>
<dbReference type="Pfam" id="PF00403">
    <property type="entry name" value="HMA"/>
    <property type="match status" value="1"/>
</dbReference>
<dbReference type="Gene3D" id="3.30.70.100">
    <property type="match status" value="1"/>
</dbReference>
<keyword evidence="11 16" id="KW-0560">Oxidoreductase</keyword>
<keyword evidence="10 16" id="KW-0476">Mercury</keyword>
<evidence type="ECO:0000256" key="11">
    <source>
        <dbReference type="ARBA" id="ARBA00023002"/>
    </source>
</evidence>
<evidence type="ECO:0000259" key="18">
    <source>
        <dbReference type="PROSITE" id="PS50846"/>
    </source>
</evidence>
<keyword evidence="9 16" id="KW-0521">NADP</keyword>
<evidence type="ECO:0000256" key="13">
    <source>
        <dbReference type="ARBA" id="ARBA00023284"/>
    </source>
</evidence>
<dbReference type="EC" id="1.16.1.1" evidence="3 16"/>
<feature type="domain" description="HMA" evidence="18">
    <location>
        <begin position="4"/>
        <end position="70"/>
    </location>
</feature>
<name>A0ABR6VM85_9BACT</name>
<comment type="similarity">
    <text evidence="1 16 17">Belongs to the class-I pyridine nucleotide-disulfide oxidoreductase family.</text>
</comment>
<evidence type="ECO:0000256" key="2">
    <source>
        <dbReference type="ARBA" id="ARBA00011738"/>
    </source>
</evidence>
<dbReference type="SUPFAM" id="SSF51905">
    <property type="entry name" value="FAD/NAD(P)-binding domain"/>
    <property type="match status" value="1"/>
</dbReference>
<dbReference type="Proteomes" id="UP000659698">
    <property type="component" value="Unassembled WGS sequence"/>
</dbReference>
<evidence type="ECO:0000256" key="15">
    <source>
        <dbReference type="ARBA" id="ARBA00048984"/>
    </source>
</evidence>
<dbReference type="InterPro" id="IPR001100">
    <property type="entry name" value="Pyr_nuc-diS_OxRdtase"/>
</dbReference>
<dbReference type="RefSeq" id="WP_186631704.1">
    <property type="nucleotide sequence ID" value="NZ_JACOAF010000003.1"/>
</dbReference>
<dbReference type="PROSITE" id="PS00076">
    <property type="entry name" value="PYRIDINE_REDOX_1"/>
    <property type="match status" value="1"/>
</dbReference>
<comment type="cofactor">
    <cofactor evidence="16 17">
        <name>FAD</name>
        <dbReference type="ChEBI" id="CHEBI:57692"/>
    </cofactor>
    <text evidence="16 17">Binds 1 FAD per subunit.</text>
</comment>
<accession>A0ABR6VM85</accession>
<dbReference type="EMBL" id="JACOAF010000003">
    <property type="protein sequence ID" value="MBC3538310.1"/>
    <property type="molecule type" value="Genomic_DNA"/>
</dbReference>
<dbReference type="Pfam" id="PF07992">
    <property type="entry name" value="Pyr_redox_2"/>
    <property type="match status" value="1"/>
</dbReference>
<comment type="catalytic activity">
    <reaction evidence="15 16 17">
        <text>Hg + NADP(+) + H(+) = Hg(2+) + NADPH</text>
        <dbReference type="Rhea" id="RHEA:23856"/>
        <dbReference type="ChEBI" id="CHEBI:15378"/>
        <dbReference type="ChEBI" id="CHEBI:16170"/>
        <dbReference type="ChEBI" id="CHEBI:16793"/>
        <dbReference type="ChEBI" id="CHEBI:57783"/>
        <dbReference type="ChEBI" id="CHEBI:58349"/>
        <dbReference type="EC" id="1.16.1.1"/>
    </reaction>
</comment>
<dbReference type="SUPFAM" id="SSF55424">
    <property type="entry name" value="FAD/NAD-linked reductases, dimerisation (C-terminal) domain"/>
    <property type="match status" value="1"/>
</dbReference>
<gene>
    <name evidence="17 19" type="primary">merA</name>
    <name evidence="19" type="ORF">H7U12_01375</name>
</gene>
<dbReference type="InterPro" id="IPR006121">
    <property type="entry name" value="HMA_dom"/>
</dbReference>
<dbReference type="InterPro" id="IPR021179">
    <property type="entry name" value="Mercury_reductase_MerA"/>
</dbReference>
<evidence type="ECO:0000256" key="3">
    <source>
        <dbReference type="ARBA" id="ARBA00012661"/>
    </source>
</evidence>
<dbReference type="PRINTS" id="PR00411">
    <property type="entry name" value="PNDRDTASEI"/>
</dbReference>
<keyword evidence="20" id="KW-1185">Reference proteome</keyword>
<dbReference type="PIRSF" id="PIRSF000350">
    <property type="entry name" value="Mercury_reductase_MerA"/>
    <property type="match status" value="1"/>
</dbReference>
<evidence type="ECO:0000313" key="20">
    <source>
        <dbReference type="Proteomes" id="UP000659698"/>
    </source>
</evidence>
<evidence type="ECO:0000256" key="16">
    <source>
        <dbReference type="PIRNR" id="PIRNR000350"/>
    </source>
</evidence>
<comment type="function">
    <text evidence="16">Resistance to Hg(2+) in bacteria appears to be governed by a specialized system which includes mercuric reductase. MerA protein is responsible for volatilizing mercury as Hg(0).</text>
</comment>
<dbReference type="SUPFAM" id="SSF55008">
    <property type="entry name" value="HMA, heavy metal-associated domain"/>
    <property type="match status" value="1"/>
</dbReference>
<sequence>MKKEQVELAITGMTCEHCAASIAKRFEGKPGIINEVISYPDGKGKFSYDPDVITKEAIINTINGIGHYKVAGEINSPINTFDFQSDFDLIIVGGGSAAFAAAIYANEQSLSTLIINAGLPIGGTCVNVGCVPSKFLIRAAESIRHASHSPFAGVQPGKATWDYSRIIQQKRELVDAMREEKYENILETLEFVKTVEGRAEFLDTKTVLVDGKQKYTGLKFIIATGATTFIPALPGLEQVNYLTNESIFELDGLPESLTVLGGGYIALEIAQAYHRFGSKVRVIQRSERILSSQPAEVSDELARHLREEGIEIISGTSIQKVTQQEGKVQLFINVHGQNQVIESTHLLVATGTKANTSNLGLDKINVTLEKTGQIKVNSLLETSVPNIYAIGDVTANPAFVYAAAYEGKLAVRNAFNGAQLNTDFSALPWVVFTDPQIAGVGLDEKEAEVLGIPYEVSRLPLSYVPRSIAALDTRGFIKLVRNTETDRFIGARIVAPEGGELISQITLAMRCGMTVEEVATTLYPYLTLSEGIKLAAIGFSKDIAKLSCCAS</sequence>
<dbReference type="Pfam" id="PF02852">
    <property type="entry name" value="Pyr_redox_dim"/>
    <property type="match status" value="1"/>
</dbReference>
<evidence type="ECO:0000256" key="9">
    <source>
        <dbReference type="ARBA" id="ARBA00022857"/>
    </source>
</evidence>
<evidence type="ECO:0000256" key="1">
    <source>
        <dbReference type="ARBA" id="ARBA00007532"/>
    </source>
</evidence>
<evidence type="ECO:0000256" key="7">
    <source>
        <dbReference type="ARBA" id="ARBA00022723"/>
    </source>
</evidence>
<dbReference type="Gene3D" id="3.50.50.60">
    <property type="entry name" value="FAD/NAD(P)-binding domain"/>
    <property type="match status" value="2"/>
</dbReference>
<keyword evidence="8 16" id="KW-0274">FAD</keyword>
<reference evidence="19 20" key="1">
    <citation type="journal article" date="2019" name="Int. J. Syst. Evol. Microbiol.">
        <title>Rufibacter sediminis sp. nov., isolated from freshwater lake sediment.</title>
        <authorList>
            <person name="Qu J.H."/>
            <person name="Zhang L.J."/>
            <person name="Fu Y.H."/>
            <person name="Li H.F."/>
        </authorList>
    </citation>
    <scope>NUCLEOTIDE SEQUENCE [LARGE SCALE GENOMIC DNA]</scope>
    <source>
        <strain evidence="19 20">H-1</strain>
    </source>
</reference>
<dbReference type="PANTHER" id="PTHR43014:SF4">
    <property type="entry name" value="PYRIDINE NUCLEOTIDE-DISULFIDE OXIDOREDUCTASE RCLA-RELATED"/>
    <property type="match status" value="1"/>
</dbReference>
<evidence type="ECO:0000256" key="17">
    <source>
        <dbReference type="RuleBase" id="RU361223"/>
    </source>
</evidence>
<dbReference type="InterPro" id="IPR036163">
    <property type="entry name" value="HMA_dom_sf"/>
</dbReference>
<evidence type="ECO:0000256" key="4">
    <source>
        <dbReference type="ARBA" id="ARBA00014791"/>
    </source>
</evidence>
<comment type="subunit">
    <text evidence="2 16 17">Homodimer.</text>
</comment>
<dbReference type="PRINTS" id="PR00368">
    <property type="entry name" value="FADPNR"/>
</dbReference>
<comment type="caution">
    <text evidence="19">The sequence shown here is derived from an EMBL/GenBank/DDBJ whole genome shotgun (WGS) entry which is preliminary data.</text>
</comment>
<dbReference type="PANTHER" id="PTHR43014">
    <property type="entry name" value="MERCURIC REDUCTASE"/>
    <property type="match status" value="1"/>
</dbReference>
<proteinExistence type="inferred from homology"/>
<keyword evidence="5 16" id="KW-0475">Mercuric resistance</keyword>
<keyword evidence="7 16" id="KW-0479">Metal-binding</keyword>
<evidence type="ECO:0000256" key="8">
    <source>
        <dbReference type="ARBA" id="ARBA00022827"/>
    </source>
</evidence>
<evidence type="ECO:0000256" key="12">
    <source>
        <dbReference type="ARBA" id="ARBA00023157"/>
    </source>
</evidence>
<keyword evidence="12" id="KW-1015">Disulfide bond</keyword>